<gene>
    <name evidence="7" type="ORF">CF394_13770</name>
</gene>
<sequence>MQKLVLLGGGYGNMRILLRLLPNSLPSDVEITLIDRTSFHSLKTEFYALAAGTVSDHDVRVSFPVSEKLHIKYGEVVEIDTENKEVLLEGGEAVKYDDLVVGLGCEDKYHGVPGADEFTMSIQTIGKSRQTYSTLGDLPSNSVVGIVGAGLSGIELASELRESRPDLRIKLFDRSPRILRDFPERLSNYVKKWFDENDVEVISNSNITKVEKNMLYNHDDTIPVDAVVWTAGIQPVAPVRALPGEKDSTGRVILSPHHHLPLDEHIYVVGDCASLPFAPSAQLAEEQAEQIVQVLKAKWNGETLPAKLPDIKLKGFMGSLGKKQGFAYLADMSVTGRIARLMKSGLLWYYKKHNG</sequence>
<comment type="similarity">
    <text evidence="2">Belongs to the NADH dehydrogenase family.</text>
</comment>
<reference evidence="7 8" key="1">
    <citation type="submission" date="2017-07" db="EMBL/GenBank/DDBJ databases">
        <title>Tetzosporium hominis gen.nov. sp.nov.</title>
        <authorList>
            <person name="Tetz G."/>
            <person name="Tetz V."/>
        </authorList>
    </citation>
    <scope>NUCLEOTIDE SEQUENCE [LARGE SCALE GENOMIC DNA]</scope>
    <source>
        <strain evidence="7 8">VT-49</strain>
    </source>
</reference>
<keyword evidence="8" id="KW-1185">Reference proteome</keyword>
<evidence type="ECO:0000256" key="5">
    <source>
        <dbReference type="ARBA" id="ARBA00023002"/>
    </source>
</evidence>
<dbReference type="Gene3D" id="3.50.50.100">
    <property type="match status" value="1"/>
</dbReference>
<keyword evidence="4" id="KW-0274">FAD</keyword>
<dbReference type="PANTHER" id="PTHR42913:SF3">
    <property type="entry name" value="64 KDA MITOCHONDRIAL NADH DEHYDROGENASE (EUROFUNG)"/>
    <property type="match status" value="1"/>
</dbReference>
<evidence type="ECO:0000256" key="1">
    <source>
        <dbReference type="ARBA" id="ARBA00001974"/>
    </source>
</evidence>
<keyword evidence="3" id="KW-0285">Flavoprotein</keyword>
<accession>A0A264W0A2</accession>
<dbReference type="OrthoDB" id="9784880at2"/>
<dbReference type="GO" id="GO:0019646">
    <property type="term" value="P:aerobic electron transport chain"/>
    <property type="evidence" value="ECO:0007669"/>
    <property type="project" value="TreeGrafter"/>
</dbReference>
<dbReference type="Pfam" id="PF07992">
    <property type="entry name" value="Pyr_redox_2"/>
    <property type="match status" value="1"/>
</dbReference>
<dbReference type="Proteomes" id="UP000217065">
    <property type="component" value="Unassembled WGS sequence"/>
</dbReference>
<feature type="domain" description="FAD/NAD(P)-binding" evidence="6">
    <location>
        <begin position="3"/>
        <end position="281"/>
    </location>
</feature>
<evidence type="ECO:0000256" key="3">
    <source>
        <dbReference type="ARBA" id="ARBA00022630"/>
    </source>
</evidence>
<dbReference type="GO" id="GO:0003955">
    <property type="term" value="F:NAD(P)H dehydrogenase (quinone) activity"/>
    <property type="evidence" value="ECO:0007669"/>
    <property type="project" value="TreeGrafter"/>
</dbReference>
<protein>
    <submittedName>
        <fullName evidence="7">FAD-dependent oxidoreductase</fullName>
    </submittedName>
</protein>
<organism evidence="7 8">
    <name type="scientific">Tetzosporium hominis</name>
    <dbReference type="NCBI Taxonomy" id="2020506"/>
    <lineage>
        <taxon>Bacteria</taxon>
        <taxon>Bacillati</taxon>
        <taxon>Bacillota</taxon>
        <taxon>Bacilli</taxon>
        <taxon>Bacillales</taxon>
        <taxon>Caryophanaceae</taxon>
        <taxon>Tetzosporium</taxon>
    </lineage>
</organism>
<evidence type="ECO:0000256" key="2">
    <source>
        <dbReference type="ARBA" id="ARBA00005272"/>
    </source>
</evidence>
<dbReference type="AlphaFoldDB" id="A0A264W0A2"/>
<comment type="caution">
    <text evidence="7">The sequence shown here is derived from an EMBL/GenBank/DDBJ whole genome shotgun (WGS) entry which is preliminary data.</text>
</comment>
<dbReference type="InterPro" id="IPR051169">
    <property type="entry name" value="NADH-Q_oxidoreductase"/>
</dbReference>
<proteinExistence type="inferred from homology"/>
<comment type="cofactor">
    <cofactor evidence="1">
        <name>FAD</name>
        <dbReference type="ChEBI" id="CHEBI:57692"/>
    </cofactor>
</comment>
<dbReference type="PRINTS" id="PR00368">
    <property type="entry name" value="FADPNR"/>
</dbReference>
<evidence type="ECO:0000256" key="4">
    <source>
        <dbReference type="ARBA" id="ARBA00022827"/>
    </source>
</evidence>
<name>A0A264W0A2_9BACL</name>
<evidence type="ECO:0000313" key="7">
    <source>
        <dbReference type="EMBL" id="OZS77012.1"/>
    </source>
</evidence>
<dbReference type="RefSeq" id="WP_094944376.1">
    <property type="nucleotide sequence ID" value="NZ_NOKQ01000310.1"/>
</dbReference>
<evidence type="ECO:0000259" key="6">
    <source>
        <dbReference type="Pfam" id="PF07992"/>
    </source>
</evidence>
<dbReference type="PANTHER" id="PTHR42913">
    <property type="entry name" value="APOPTOSIS-INDUCING FACTOR 1"/>
    <property type="match status" value="1"/>
</dbReference>
<dbReference type="SUPFAM" id="SSF51905">
    <property type="entry name" value="FAD/NAD(P)-binding domain"/>
    <property type="match status" value="2"/>
</dbReference>
<evidence type="ECO:0000313" key="8">
    <source>
        <dbReference type="Proteomes" id="UP000217065"/>
    </source>
</evidence>
<dbReference type="InterPro" id="IPR036188">
    <property type="entry name" value="FAD/NAD-bd_sf"/>
</dbReference>
<dbReference type="EMBL" id="NOKQ01000310">
    <property type="protein sequence ID" value="OZS77012.1"/>
    <property type="molecule type" value="Genomic_DNA"/>
</dbReference>
<dbReference type="InterPro" id="IPR023753">
    <property type="entry name" value="FAD/NAD-binding_dom"/>
</dbReference>
<keyword evidence="5" id="KW-0560">Oxidoreductase</keyword>